<dbReference type="Gene3D" id="2.30.30.1150">
    <property type="match status" value="1"/>
</dbReference>
<evidence type="ECO:0000256" key="2">
    <source>
        <dbReference type="ARBA" id="ARBA00022771"/>
    </source>
</evidence>
<dbReference type="SMART" id="SM00249">
    <property type="entry name" value="PHD"/>
    <property type="match status" value="2"/>
</dbReference>
<keyword evidence="8" id="KW-1185">Reference proteome</keyword>
<evidence type="ECO:0000256" key="5">
    <source>
        <dbReference type="SAM" id="MobiDB-lite"/>
    </source>
</evidence>
<sequence length="889" mass="98684">MARPTKTVTGNNKFKSIAGPVTTASIDNSGSLVDPNPFYSRMVQILKLKHPELNLGVGVDYHSHLACGMAMVDSIGGEDQVVMDAINKNEACPVQEPATEVIDLDDNPEEESDGGPETELELGFPHDHPWFLSLSNQSAGKTVSTTYPEPTVPDLNWDNWQEPPVADPKVGVNGLLFGIPPPAKMLRGDKSLNDGSKKSRAKTLRGKKIDRFAQLSSTAAASLMDTEGEAEDNDYLADGVDLTEPASSHSPDDMSSKSGLSTPNDSLTPITKTQQSFKQIQRENFMHSSITHLSEKLTKPSNERRGIIQDALVTKPRSETEEVIRPLTASQTTEDKNILMTTPTKSENSDDVSLPIATPGSSGPSTEKKRKRIKFSSPKKPRENPFGFGAGPDLSGCPRTNSNNNQTYDDPTKYNDDSCAVCGGIGRFLCCESCPKSFHFTCVNPPLDENSLPRGDWFCQECTAKNSPSLSSTHSTIDVFENNKFFGSLLRQLARQNPVQFVLPKRIIERFDGISVGKFGEYQDNDLKLTNNSIQRSSAQSFNGDAGFNRIYDKTGTVLYCYCCGDSAVHGKIMTQCDYCPLAWHLDCLNPPLSSVKTLGKKWKCPNHADIGFKKLRRPKKAKIVDVDLIRAFRNDGNIEILDNDDEIQPPLNSLPTYASPESSILSASSLLSSRRPLTWNSATHVNDDNLDCETLIVKGVTYLLLDPPLKLDFYNEMTNYDLNHSLINDTTLSKWEMNPTLKVLDELILRDIKQRECVRNLAYLQTNNGKMLDTPRDYECFSVLIQAASEARQERQKELEEQNKNKRQGRSKKQTRSSRPISSRAINKRYGSQTSTAENIPLKSMDDNLPDSYFDQVLPSEVGELSAIKKLMQLKGKEALLQFLNDNN</sequence>
<organism evidence="7 8">
    <name type="scientific">Nadsonia fulvescens var. elongata DSM 6958</name>
    <dbReference type="NCBI Taxonomy" id="857566"/>
    <lineage>
        <taxon>Eukaryota</taxon>
        <taxon>Fungi</taxon>
        <taxon>Dikarya</taxon>
        <taxon>Ascomycota</taxon>
        <taxon>Saccharomycotina</taxon>
        <taxon>Dipodascomycetes</taxon>
        <taxon>Dipodascales</taxon>
        <taxon>Dipodascales incertae sedis</taxon>
        <taxon>Nadsonia</taxon>
    </lineage>
</organism>
<evidence type="ECO:0000256" key="1">
    <source>
        <dbReference type="ARBA" id="ARBA00022723"/>
    </source>
</evidence>
<feature type="compositionally biased region" description="Basic residues" evidence="5">
    <location>
        <begin position="198"/>
        <end position="207"/>
    </location>
</feature>
<dbReference type="InterPro" id="IPR052819">
    <property type="entry name" value="Chromatin_regulatory_protein"/>
</dbReference>
<feature type="domain" description="PHD-type" evidence="6">
    <location>
        <begin position="416"/>
        <end position="465"/>
    </location>
</feature>
<feature type="compositionally biased region" description="Basic residues" evidence="5">
    <location>
        <begin position="806"/>
        <end position="817"/>
    </location>
</feature>
<dbReference type="EMBL" id="KV454409">
    <property type="protein sequence ID" value="ODQ65931.1"/>
    <property type="molecule type" value="Genomic_DNA"/>
</dbReference>
<feature type="region of interest" description="Disordered" evidence="5">
    <location>
        <begin position="179"/>
        <end position="207"/>
    </location>
</feature>
<feature type="region of interest" description="Disordered" evidence="5">
    <location>
        <begin position="328"/>
        <end position="409"/>
    </location>
</feature>
<name>A0A1E3PKG8_9ASCO</name>
<feature type="compositionally biased region" description="Basic and acidic residues" evidence="5">
    <location>
        <begin position="186"/>
        <end position="197"/>
    </location>
</feature>
<dbReference type="InterPro" id="IPR019786">
    <property type="entry name" value="Zinc_finger_PHD-type_CS"/>
</dbReference>
<dbReference type="PROSITE" id="PS50016">
    <property type="entry name" value="ZF_PHD_2"/>
    <property type="match status" value="1"/>
</dbReference>
<dbReference type="InterPro" id="IPR011011">
    <property type="entry name" value="Znf_FYVE_PHD"/>
</dbReference>
<dbReference type="PANTHER" id="PTHR47636">
    <property type="entry name" value="TRANSCRIPTIONAL REGULATORY PROTEIN RCO1"/>
    <property type="match status" value="1"/>
</dbReference>
<keyword evidence="1" id="KW-0479">Metal-binding</keyword>
<evidence type="ECO:0000256" key="3">
    <source>
        <dbReference type="ARBA" id="ARBA00022833"/>
    </source>
</evidence>
<feature type="compositionally biased region" description="Polar residues" evidence="5">
    <location>
        <begin position="259"/>
        <end position="269"/>
    </location>
</feature>
<accession>A0A1E3PKG8</accession>
<evidence type="ECO:0000256" key="4">
    <source>
        <dbReference type="PROSITE-ProRule" id="PRU00146"/>
    </source>
</evidence>
<dbReference type="GO" id="GO:0008270">
    <property type="term" value="F:zinc ion binding"/>
    <property type="evidence" value="ECO:0007669"/>
    <property type="project" value="UniProtKB-KW"/>
</dbReference>
<feature type="compositionally biased region" description="Polar residues" evidence="5">
    <location>
        <begin position="398"/>
        <end position="409"/>
    </location>
</feature>
<dbReference type="InterPro" id="IPR013083">
    <property type="entry name" value="Znf_RING/FYVE/PHD"/>
</dbReference>
<dbReference type="InterPro" id="IPR001965">
    <property type="entry name" value="Znf_PHD"/>
</dbReference>
<keyword evidence="3" id="KW-0862">Zinc</keyword>
<dbReference type="GO" id="GO:0006357">
    <property type="term" value="P:regulation of transcription by RNA polymerase II"/>
    <property type="evidence" value="ECO:0007669"/>
    <property type="project" value="TreeGrafter"/>
</dbReference>
<dbReference type="PROSITE" id="PS01359">
    <property type="entry name" value="ZF_PHD_1"/>
    <property type="match status" value="1"/>
</dbReference>
<evidence type="ECO:0000313" key="8">
    <source>
        <dbReference type="Proteomes" id="UP000095009"/>
    </source>
</evidence>
<dbReference type="Proteomes" id="UP000095009">
    <property type="component" value="Unassembled WGS sequence"/>
</dbReference>
<evidence type="ECO:0000313" key="7">
    <source>
        <dbReference type="EMBL" id="ODQ65931.1"/>
    </source>
</evidence>
<feature type="compositionally biased region" description="Polar residues" evidence="5">
    <location>
        <begin position="818"/>
        <end position="839"/>
    </location>
</feature>
<evidence type="ECO:0000259" key="6">
    <source>
        <dbReference type="PROSITE" id="PS50016"/>
    </source>
</evidence>
<dbReference type="PANTHER" id="PTHR47636:SF1">
    <property type="entry name" value="TRANSCRIPTIONAL REGULATORY PROTEIN RCO1"/>
    <property type="match status" value="1"/>
</dbReference>
<feature type="region of interest" description="Disordered" evidence="5">
    <location>
        <begin position="240"/>
        <end position="269"/>
    </location>
</feature>
<protein>
    <recommendedName>
        <fullName evidence="6">PHD-type domain-containing protein</fullName>
    </recommendedName>
</protein>
<dbReference type="AlphaFoldDB" id="A0A1E3PKG8"/>
<dbReference type="InterPro" id="IPR019787">
    <property type="entry name" value="Znf_PHD-finger"/>
</dbReference>
<reference evidence="7 8" key="1">
    <citation type="journal article" date="2016" name="Proc. Natl. Acad. Sci. U.S.A.">
        <title>Comparative genomics of biotechnologically important yeasts.</title>
        <authorList>
            <person name="Riley R."/>
            <person name="Haridas S."/>
            <person name="Wolfe K.H."/>
            <person name="Lopes M.R."/>
            <person name="Hittinger C.T."/>
            <person name="Goeker M."/>
            <person name="Salamov A.A."/>
            <person name="Wisecaver J.H."/>
            <person name="Long T.M."/>
            <person name="Calvey C.H."/>
            <person name="Aerts A.L."/>
            <person name="Barry K.W."/>
            <person name="Choi C."/>
            <person name="Clum A."/>
            <person name="Coughlan A.Y."/>
            <person name="Deshpande S."/>
            <person name="Douglass A.P."/>
            <person name="Hanson S.J."/>
            <person name="Klenk H.-P."/>
            <person name="LaButti K.M."/>
            <person name="Lapidus A."/>
            <person name="Lindquist E.A."/>
            <person name="Lipzen A.M."/>
            <person name="Meier-Kolthoff J.P."/>
            <person name="Ohm R.A."/>
            <person name="Otillar R.P."/>
            <person name="Pangilinan J.L."/>
            <person name="Peng Y."/>
            <person name="Rokas A."/>
            <person name="Rosa C.A."/>
            <person name="Scheuner C."/>
            <person name="Sibirny A.A."/>
            <person name="Slot J.C."/>
            <person name="Stielow J.B."/>
            <person name="Sun H."/>
            <person name="Kurtzman C.P."/>
            <person name="Blackwell M."/>
            <person name="Grigoriev I.V."/>
            <person name="Jeffries T.W."/>
        </authorList>
    </citation>
    <scope>NUCLEOTIDE SEQUENCE [LARGE SCALE GENOMIC DNA]</scope>
    <source>
        <strain evidence="7 8">DSM 6958</strain>
    </source>
</reference>
<feature type="region of interest" description="Disordered" evidence="5">
    <location>
        <begin position="795"/>
        <end position="845"/>
    </location>
</feature>
<proteinExistence type="predicted"/>
<dbReference type="Pfam" id="PF00628">
    <property type="entry name" value="PHD"/>
    <property type="match status" value="2"/>
</dbReference>
<feature type="compositionally biased region" description="Basic residues" evidence="5">
    <location>
        <begin position="368"/>
        <end position="379"/>
    </location>
</feature>
<dbReference type="CDD" id="cd15534">
    <property type="entry name" value="PHD2_PHF12_Rco1"/>
    <property type="match status" value="1"/>
</dbReference>
<feature type="compositionally biased region" description="Basic and acidic residues" evidence="5">
    <location>
        <begin position="795"/>
        <end position="805"/>
    </location>
</feature>
<dbReference type="Gene3D" id="3.30.40.10">
    <property type="entry name" value="Zinc/RING finger domain, C3HC4 (zinc finger)"/>
    <property type="match status" value="1"/>
</dbReference>
<dbReference type="GO" id="GO:0032221">
    <property type="term" value="C:Rpd3S complex"/>
    <property type="evidence" value="ECO:0007669"/>
    <property type="project" value="TreeGrafter"/>
</dbReference>
<dbReference type="CDD" id="cd15535">
    <property type="entry name" value="PHD1_Rco1"/>
    <property type="match status" value="1"/>
</dbReference>
<dbReference type="SUPFAM" id="SSF57903">
    <property type="entry name" value="FYVE/PHD zinc finger"/>
    <property type="match status" value="2"/>
</dbReference>
<keyword evidence="2 4" id="KW-0863">Zinc-finger</keyword>
<gene>
    <name evidence="7" type="ORF">NADFUDRAFT_51204</name>
</gene>
<dbReference type="STRING" id="857566.A0A1E3PKG8"/>
<dbReference type="OrthoDB" id="5876363at2759"/>